<proteinExistence type="predicted"/>
<comment type="caution">
    <text evidence="1">The sequence shown here is derived from an EMBL/GenBank/DDBJ whole genome shotgun (WGS) entry which is preliminary data.</text>
</comment>
<protein>
    <submittedName>
        <fullName evidence="1">Uncharacterized protein</fullName>
    </submittedName>
</protein>
<sequence>MKIPVTLFVGRGKEVKISSDILDETLQLYKEEIPSCEVIEFSKSGHMIPDEEPEKYIEKIISFINKIECNNV</sequence>
<dbReference type="Proteomes" id="UP000537131">
    <property type="component" value="Unassembled WGS sequence"/>
</dbReference>
<reference evidence="1 2" key="1">
    <citation type="submission" date="2020-04" db="EMBL/GenBank/DDBJ databases">
        <authorList>
            <person name="Doyle D.A."/>
        </authorList>
    </citation>
    <scope>NUCLEOTIDE SEQUENCE [LARGE SCALE GENOMIC DNA]</scope>
    <source>
        <strain evidence="1 2">P21</strain>
    </source>
</reference>
<reference evidence="1 2" key="2">
    <citation type="submission" date="2020-06" db="EMBL/GenBank/DDBJ databases">
        <title>Complete Genome Sequence of Clostridium muelleri sp. nov. P21T, an Acid-Alcohol Producing Acetogen Isolated from Old Hay.</title>
        <authorList>
            <person name="Duncan K.E."/>
            <person name="Tanner R.S."/>
        </authorList>
    </citation>
    <scope>NUCLEOTIDE SEQUENCE [LARGE SCALE GENOMIC DNA]</scope>
    <source>
        <strain evidence="1 2">P21</strain>
    </source>
</reference>
<organism evidence="1 2">
    <name type="scientific">Clostridium muellerianum</name>
    <dbReference type="NCBI Taxonomy" id="2716538"/>
    <lineage>
        <taxon>Bacteria</taxon>
        <taxon>Bacillati</taxon>
        <taxon>Bacillota</taxon>
        <taxon>Clostridia</taxon>
        <taxon>Eubacteriales</taxon>
        <taxon>Clostridiaceae</taxon>
        <taxon>Clostridium</taxon>
    </lineage>
</organism>
<dbReference type="InterPro" id="IPR029058">
    <property type="entry name" value="AB_hydrolase_fold"/>
</dbReference>
<dbReference type="SUPFAM" id="SSF53474">
    <property type="entry name" value="alpha/beta-Hydrolases"/>
    <property type="match status" value="1"/>
</dbReference>
<keyword evidence="2" id="KW-1185">Reference proteome</keyword>
<dbReference type="Gene3D" id="3.40.50.1820">
    <property type="entry name" value="alpha/beta hydrolase"/>
    <property type="match status" value="1"/>
</dbReference>
<dbReference type="AlphaFoldDB" id="A0A7Y0EJU6"/>
<name>A0A7Y0EJU6_9CLOT</name>
<dbReference type="EMBL" id="JABBNI010000025">
    <property type="protein sequence ID" value="NMM63760.1"/>
    <property type="molecule type" value="Genomic_DNA"/>
</dbReference>
<gene>
    <name evidence="1" type="ORF">HBE96_13975</name>
</gene>
<evidence type="ECO:0000313" key="2">
    <source>
        <dbReference type="Proteomes" id="UP000537131"/>
    </source>
</evidence>
<evidence type="ECO:0000313" key="1">
    <source>
        <dbReference type="EMBL" id="NMM63760.1"/>
    </source>
</evidence>
<accession>A0A7Y0EJU6</accession>